<name>A0ABT2DTE3_9BACI</name>
<dbReference type="Proteomes" id="UP001525021">
    <property type="component" value="Unassembled WGS sequence"/>
</dbReference>
<feature type="non-terminal residue" evidence="1">
    <location>
        <position position="1"/>
    </location>
</feature>
<comment type="caution">
    <text evidence="1">The sequence shown here is derived from an EMBL/GenBank/DDBJ whole genome shotgun (WGS) entry which is preliminary data.</text>
</comment>
<gene>
    <name evidence="1" type="ORF">NXZ79_18505</name>
</gene>
<evidence type="ECO:0000313" key="1">
    <source>
        <dbReference type="EMBL" id="MCS1398005.1"/>
    </source>
</evidence>
<dbReference type="EMBL" id="JANTOO010000018">
    <property type="protein sequence ID" value="MCS1398005.1"/>
    <property type="molecule type" value="Genomic_DNA"/>
</dbReference>
<organism evidence="1 2">
    <name type="scientific">Lysinibacillus pinottii</name>
    <dbReference type="NCBI Taxonomy" id="2973932"/>
    <lineage>
        <taxon>Bacteria</taxon>
        <taxon>Bacillati</taxon>
        <taxon>Bacillota</taxon>
        <taxon>Bacilli</taxon>
        <taxon>Bacillales</taxon>
        <taxon>Bacillaceae</taxon>
        <taxon>Lysinibacillus</taxon>
    </lineage>
</organism>
<protein>
    <submittedName>
        <fullName evidence="1">Uncharacterized protein</fullName>
    </submittedName>
</protein>
<proteinExistence type="predicted"/>
<evidence type="ECO:0000313" key="2">
    <source>
        <dbReference type="Proteomes" id="UP001525021"/>
    </source>
</evidence>
<accession>A0ABT2DTE3</accession>
<reference evidence="1 2" key="1">
    <citation type="submission" date="2022-08" db="EMBL/GenBank/DDBJ databases">
        <title>Lysinibacillus sequencing.</title>
        <authorList>
            <person name="Dunlap C."/>
        </authorList>
    </citation>
    <scope>NUCLEOTIDE SEQUENCE [LARGE SCALE GENOMIC DNA]</scope>
    <source>
        <strain evidence="1 2">PB211</strain>
    </source>
</reference>
<keyword evidence="2" id="KW-1185">Reference proteome</keyword>
<sequence length="65" mass="7535">TLNIFFQSSMSLKNEQSERKTSINKKVMNEFKKLILAVPENENNLVFYRQSSIKTVKNEGANKLL</sequence>